<evidence type="ECO:0000256" key="4">
    <source>
        <dbReference type="SAM" id="MobiDB-lite"/>
    </source>
</evidence>
<dbReference type="PANTHER" id="PTHR44144:SF1">
    <property type="entry name" value="DNAJ HOMOLOG SUBFAMILY C MEMBER 9"/>
    <property type="match status" value="1"/>
</dbReference>
<evidence type="ECO:0000256" key="2">
    <source>
        <dbReference type="ARBA" id="ARBA00054761"/>
    </source>
</evidence>
<dbReference type="SMART" id="SM00271">
    <property type="entry name" value="DnaJ"/>
    <property type="match status" value="1"/>
</dbReference>
<dbReference type="InterPro" id="IPR018253">
    <property type="entry name" value="DnaJ_domain_CS"/>
</dbReference>
<evidence type="ECO:0000259" key="5">
    <source>
        <dbReference type="PROSITE" id="PS50076"/>
    </source>
</evidence>
<evidence type="ECO:0000313" key="7">
    <source>
        <dbReference type="RefSeq" id="XP_033799580.1"/>
    </source>
</evidence>
<dbReference type="SUPFAM" id="SSF46565">
    <property type="entry name" value="Chaperone J-domain"/>
    <property type="match status" value="1"/>
</dbReference>
<dbReference type="Pfam" id="PF23302">
    <property type="entry name" value="HTH_DNAJC9"/>
    <property type="match status" value="1"/>
</dbReference>
<keyword evidence="6" id="KW-1185">Reference proteome</keyword>
<dbReference type="InterPro" id="IPR052594">
    <property type="entry name" value="J_domain-containing_protein"/>
</dbReference>
<gene>
    <name evidence="7" type="primary">DNAJC9</name>
</gene>
<dbReference type="InterPro" id="IPR001623">
    <property type="entry name" value="DnaJ_domain"/>
</dbReference>
<evidence type="ECO:0000256" key="3">
    <source>
        <dbReference type="ARBA" id="ARBA00071610"/>
    </source>
</evidence>
<sequence length="268" mass="30965">MAAMPGLLKLCERCFGTADLYQVLGVRRDAASEAEIRRGYRRVSLQVHPDRVSDAEKEEATRKFQILGRVYSVLSDQEQRAIYDEQGTVDEEGDNLSRDRDWEEYWRLLFKKITVEDIKAFEEQYKGSEEEVTDVKQAYMDFKGDMDKIMQSVLCAVILEDEPRIRKIIQQAIDSSEVPAYNTFVKESKKKLDRRKKKAQREAEEAEKMKADLGLGESSENLKALIQSRKKDREQDMDKFLADLEAKYCKPSKRGGGKKAPTSKRCKK</sequence>
<dbReference type="PRINTS" id="PR00625">
    <property type="entry name" value="JDOMAIN"/>
</dbReference>
<name>A0A6P8QUT1_GEOSA</name>
<dbReference type="GeneID" id="117360066"/>
<keyword evidence="1" id="KW-0597">Phosphoprotein</keyword>
<dbReference type="GO" id="GO:0005634">
    <property type="term" value="C:nucleus"/>
    <property type="evidence" value="ECO:0007669"/>
    <property type="project" value="TreeGrafter"/>
</dbReference>
<dbReference type="InterPro" id="IPR036869">
    <property type="entry name" value="J_dom_sf"/>
</dbReference>
<organism evidence="6 7">
    <name type="scientific">Geotrypetes seraphini</name>
    <name type="common">Gaboon caecilian</name>
    <name type="synonym">Caecilia seraphini</name>
    <dbReference type="NCBI Taxonomy" id="260995"/>
    <lineage>
        <taxon>Eukaryota</taxon>
        <taxon>Metazoa</taxon>
        <taxon>Chordata</taxon>
        <taxon>Craniata</taxon>
        <taxon>Vertebrata</taxon>
        <taxon>Euteleostomi</taxon>
        <taxon>Amphibia</taxon>
        <taxon>Gymnophiona</taxon>
        <taxon>Geotrypetes</taxon>
    </lineage>
</organism>
<dbReference type="AlphaFoldDB" id="A0A6P8QUT1"/>
<dbReference type="PANTHER" id="PTHR44144">
    <property type="entry name" value="DNAJ HOMOLOG SUBFAMILY C MEMBER 9"/>
    <property type="match status" value="1"/>
</dbReference>
<dbReference type="OrthoDB" id="110024at2759"/>
<dbReference type="RefSeq" id="XP_033799580.1">
    <property type="nucleotide sequence ID" value="XM_033943689.1"/>
</dbReference>
<dbReference type="Proteomes" id="UP000515159">
    <property type="component" value="Chromosome 4"/>
</dbReference>
<dbReference type="Gene3D" id="1.10.287.110">
    <property type="entry name" value="DnaJ domain"/>
    <property type="match status" value="1"/>
</dbReference>
<dbReference type="PROSITE" id="PS00636">
    <property type="entry name" value="DNAJ_1"/>
    <property type="match status" value="1"/>
</dbReference>
<dbReference type="InParanoid" id="A0A6P8QUT1"/>
<dbReference type="PROSITE" id="PS50076">
    <property type="entry name" value="DNAJ_2"/>
    <property type="match status" value="1"/>
</dbReference>
<dbReference type="InterPro" id="IPR056453">
    <property type="entry name" value="HTH_DNAJC9"/>
</dbReference>
<dbReference type="FunFam" id="1.10.287.110:FF:000035">
    <property type="entry name" value="DnaJ homolog subfamily C member 9"/>
    <property type="match status" value="1"/>
</dbReference>
<feature type="compositionally biased region" description="Basic and acidic residues" evidence="4">
    <location>
        <begin position="200"/>
        <end position="211"/>
    </location>
</feature>
<protein>
    <recommendedName>
        <fullName evidence="3">DnaJ homolog subfamily C member 9</fullName>
    </recommendedName>
</protein>
<comment type="function">
    <text evidence="2">Acts as a dual histone chaperone and heat shock co-chaperone. As a histone chaperone, forms a co-chaperone complex with MCM2 and histone H3-H4 heterodimers; and may thereby assist MCM2 in histone H3-H4 heterodimer recognition and facilitate the assembly of histones into nucleosomes. May also act as a histone co-chaperone together with TONSL. May recruit histone chaperones ASF1A, NASP and SPT2 to histone H3-H4 heterodimers. Also plays a role as co-chaperone of the HSP70 family of molecular chaperone proteins, such as HSPA1A, HSPA1B and HSPA8. As a co-chaperone, may play a role in the recruitment of HSP70-type molecular chaperone machinery to histone H3-H4 substrates, thereby maintaining the histone structural integrity. Exhibits activity to assemble histones onto DNA in vitro.</text>
</comment>
<dbReference type="CDD" id="cd06257">
    <property type="entry name" value="DnaJ"/>
    <property type="match status" value="1"/>
</dbReference>
<feature type="region of interest" description="Disordered" evidence="4">
    <location>
        <begin position="192"/>
        <end position="215"/>
    </location>
</feature>
<dbReference type="GO" id="GO:0005737">
    <property type="term" value="C:cytoplasm"/>
    <property type="evidence" value="ECO:0007669"/>
    <property type="project" value="TreeGrafter"/>
</dbReference>
<evidence type="ECO:0000256" key="1">
    <source>
        <dbReference type="ARBA" id="ARBA00022553"/>
    </source>
</evidence>
<dbReference type="KEGG" id="gsh:117360066"/>
<accession>A0A6P8QUT1</accession>
<dbReference type="Pfam" id="PF00226">
    <property type="entry name" value="DnaJ"/>
    <property type="match status" value="1"/>
</dbReference>
<dbReference type="CTD" id="23234"/>
<evidence type="ECO:0000313" key="6">
    <source>
        <dbReference type="Proteomes" id="UP000515159"/>
    </source>
</evidence>
<feature type="domain" description="J" evidence="5">
    <location>
        <begin position="19"/>
        <end position="87"/>
    </location>
</feature>
<dbReference type="FunCoup" id="A0A6P8QUT1">
    <property type="interactions" value="1766"/>
</dbReference>
<dbReference type="GO" id="GO:0031072">
    <property type="term" value="F:heat shock protein binding"/>
    <property type="evidence" value="ECO:0007669"/>
    <property type="project" value="TreeGrafter"/>
</dbReference>
<reference evidence="7" key="1">
    <citation type="submission" date="2025-08" db="UniProtKB">
        <authorList>
            <consortium name="RefSeq"/>
        </authorList>
    </citation>
    <scope>IDENTIFICATION</scope>
</reference>
<proteinExistence type="predicted"/>